<dbReference type="Pfam" id="PF03004">
    <property type="entry name" value="Transposase_24"/>
    <property type="match status" value="1"/>
</dbReference>
<comment type="caution">
    <text evidence="2">The sequence shown here is derived from an EMBL/GenBank/DDBJ whole genome shotgun (WGS) entry which is preliminary data.</text>
</comment>
<dbReference type="AlphaFoldDB" id="A0A843WL22"/>
<keyword evidence="3" id="KW-1185">Reference proteome</keyword>
<reference evidence="2" key="1">
    <citation type="submission" date="2017-07" db="EMBL/GenBank/DDBJ databases">
        <title>Taro Niue Genome Assembly and Annotation.</title>
        <authorList>
            <person name="Atibalentja N."/>
            <person name="Keating K."/>
            <person name="Fields C.J."/>
        </authorList>
    </citation>
    <scope>NUCLEOTIDE SEQUENCE</scope>
    <source>
        <strain evidence="2">Niue_2</strain>
        <tissue evidence="2">Leaf</tissue>
    </source>
</reference>
<protein>
    <submittedName>
        <fullName evidence="2">Uncharacterized protein</fullName>
    </submittedName>
</protein>
<gene>
    <name evidence="2" type="ORF">Taro_043412</name>
</gene>
<dbReference type="EMBL" id="NMUH01004691">
    <property type="protein sequence ID" value="MQM10519.1"/>
    <property type="molecule type" value="Genomic_DNA"/>
</dbReference>
<feature type="region of interest" description="Disordered" evidence="1">
    <location>
        <begin position="214"/>
        <end position="235"/>
    </location>
</feature>
<evidence type="ECO:0000313" key="2">
    <source>
        <dbReference type="EMBL" id="MQM10519.1"/>
    </source>
</evidence>
<feature type="compositionally biased region" description="Low complexity" evidence="1">
    <location>
        <begin position="17"/>
        <end position="35"/>
    </location>
</feature>
<dbReference type="Proteomes" id="UP000652761">
    <property type="component" value="Unassembled WGS sequence"/>
</dbReference>
<dbReference type="InterPro" id="IPR004252">
    <property type="entry name" value="Probable_transposase_24"/>
</dbReference>
<name>A0A843WL22_COLES</name>
<accession>A0A843WL22</accession>
<evidence type="ECO:0000256" key="1">
    <source>
        <dbReference type="SAM" id="MobiDB-lite"/>
    </source>
</evidence>
<feature type="region of interest" description="Disordered" evidence="1">
    <location>
        <begin position="1"/>
        <end position="90"/>
    </location>
</feature>
<proteinExistence type="predicted"/>
<sequence>MVRGGRSRMVSTSVGRGSASPSTTGTASPSTPVVPATGTGSPSTPVVPAIGTASPSTTRVAPPFPSSSPPEVESQHPAADEEGPQLPGRQPCWISGGKIDPGSASRYITTLVHAHIPGPVDAWREIPVPVRDLLFDMFTRRYAFTRPEDLPRARAVWESTAQTNLRKSMWEAQDKVMKTTGNRDPMAWLDYDPIWLRRDYWESLCERWTTGPWQERSQAAKRNRSTHPEKNVHTSGSVSYVTHSQKLHHELEHAPTFRELFDRTHKWKGTNDYASESARTIAETYDRTMADRYVEGTPQPDLNPEAWVDAAGGSSVRIWGQPGYYSSVVLICEFGRSSSIREFICYAARQWCRGDENPHLGRATDALRRYTSAVDLSHAGSTPLTASPSGQYYY</sequence>
<evidence type="ECO:0000313" key="3">
    <source>
        <dbReference type="Proteomes" id="UP000652761"/>
    </source>
</evidence>
<organism evidence="2 3">
    <name type="scientific">Colocasia esculenta</name>
    <name type="common">Wild taro</name>
    <name type="synonym">Arum esculentum</name>
    <dbReference type="NCBI Taxonomy" id="4460"/>
    <lineage>
        <taxon>Eukaryota</taxon>
        <taxon>Viridiplantae</taxon>
        <taxon>Streptophyta</taxon>
        <taxon>Embryophyta</taxon>
        <taxon>Tracheophyta</taxon>
        <taxon>Spermatophyta</taxon>
        <taxon>Magnoliopsida</taxon>
        <taxon>Liliopsida</taxon>
        <taxon>Araceae</taxon>
        <taxon>Aroideae</taxon>
        <taxon>Colocasieae</taxon>
        <taxon>Colocasia</taxon>
    </lineage>
</organism>